<comment type="caution">
    <text evidence="1">The sequence shown here is derived from an EMBL/GenBank/DDBJ whole genome shotgun (WGS) entry which is preliminary data.</text>
</comment>
<proteinExistence type="predicted"/>
<sequence>MAQPVIFFDGVCNLCNAAVQFIIKHDKAAVFKLAALQSAAAAQLLQSLPIPGDAANSILLLEDGKLYARSTAALRIARHLRGGWKLLYVFILVPAFLRDAVYKLVARNRYRIWGKQDSCMVPAPELQHRFLS</sequence>
<dbReference type="InterPro" id="IPR052927">
    <property type="entry name" value="DCC_oxidoreductase"/>
</dbReference>
<dbReference type="InterPro" id="IPR007263">
    <property type="entry name" value="DCC1-like"/>
</dbReference>
<organism evidence="1 2">
    <name type="scientific">Pedobacter quisquiliarum</name>
    <dbReference type="NCBI Taxonomy" id="1834438"/>
    <lineage>
        <taxon>Bacteria</taxon>
        <taxon>Pseudomonadati</taxon>
        <taxon>Bacteroidota</taxon>
        <taxon>Sphingobacteriia</taxon>
        <taxon>Sphingobacteriales</taxon>
        <taxon>Sphingobacteriaceae</taxon>
        <taxon>Pedobacter</taxon>
    </lineage>
</organism>
<dbReference type="AlphaFoldDB" id="A0A916X7J6"/>
<protein>
    <recommendedName>
        <fullName evidence="3">Thiol-disulfide oxidoreductase DCC family protein</fullName>
    </recommendedName>
</protein>
<dbReference type="PANTHER" id="PTHR33639">
    <property type="entry name" value="THIOL-DISULFIDE OXIDOREDUCTASE DCC"/>
    <property type="match status" value="1"/>
</dbReference>
<evidence type="ECO:0000313" key="1">
    <source>
        <dbReference type="EMBL" id="GGC51968.1"/>
    </source>
</evidence>
<reference evidence="1" key="1">
    <citation type="journal article" date="2014" name="Int. J. Syst. Evol. Microbiol.">
        <title>Complete genome sequence of Corynebacterium casei LMG S-19264T (=DSM 44701T), isolated from a smear-ripened cheese.</title>
        <authorList>
            <consortium name="US DOE Joint Genome Institute (JGI-PGF)"/>
            <person name="Walter F."/>
            <person name="Albersmeier A."/>
            <person name="Kalinowski J."/>
            <person name="Ruckert C."/>
        </authorList>
    </citation>
    <scope>NUCLEOTIDE SEQUENCE</scope>
    <source>
        <strain evidence="1">CGMCC 1.15343</strain>
    </source>
</reference>
<accession>A0A916X7J6</accession>
<dbReference type="EMBL" id="BMIL01000001">
    <property type="protein sequence ID" value="GGC51968.1"/>
    <property type="molecule type" value="Genomic_DNA"/>
</dbReference>
<dbReference type="PANTHER" id="PTHR33639:SF2">
    <property type="entry name" value="DUF393 DOMAIN-CONTAINING PROTEIN"/>
    <property type="match status" value="1"/>
</dbReference>
<evidence type="ECO:0008006" key="3">
    <source>
        <dbReference type="Google" id="ProtNLM"/>
    </source>
</evidence>
<gene>
    <name evidence="1" type="primary">yuxK</name>
    <name evidence="1" type="ORF">GCM10011387_01770</name>
</gene>
<dbReference type="Pfam" id="PF04134">
    <property type="entry name" value="DCC1-like"/>
    <property type="match status" value="1"/>
</dbReference>
<keyword evidence="2" id="KW-1185">Reference proteome</keyword>
<evidence type="ECO:0000313" key="2">
    <source>
        <dbReference type="Proteomes" id="UP000651668"/>
    </source>
</evidence>
<dbReference type="Proteomes" id="UP000651668">
    <property type="component" value="Unassembled WGS sequence"/>
</dbReference>
<dbReference type="GO" id="GO:0015035">
    <property type="term" value="F:protein-disulfide reductase activity"/>
    <property type="evidence" value="ECO:0007669"/>
    <property type="project" value="InterPro"/>
</dbReference>
<reference evidence="1" key="2">
    <citation type="submission" date="2020-09" db="EMBL/GenBank/DDBJ databases">
        <authorList>
            <person name="Sun Q."/>
            <person name="Zhou Y."/>
        </authorList>
    </citation>
    <scope>NUCLEOTIDE SEQUENCE</scope>
    <source>
        <strain evidence="1">CGMCC 1.15343</strain>
    </source>
</reference>
<name>A0A916X7J6_9SPHI</name>